<dbReference type="GO" id="GO:0003676">
    <property type="term" value="F:nucleic acid binding"/>
    <property type="evidence" value="ECO:0007669"/>
    <property type="project" value="InterPro"/>
</dbReference>
<keyword evidence="3" id="KW-0269">Exonuclease</keyword>
<keyword evidence="5" id="KW-0548">Nucleotidyltransferase</keyword>
<keyword evidence="2" id="KW-0378">Hydrolase</keyword>
<protein>
    <submittedName>
        <fullName evidence="5">DNA polymerase III PolC-type</fullName>
        <ecNumber evidence="5">2.7.7.7</ecNumber>
    </submittedName>
</protein>
<evidence type="ECO:0000256" key="3">
    <source>
        <dbReference type="ARBA" id="ARBA00022839"/>
    </source>
</evidence>
<dbReference type="SUPFAM" id="SSF53098">
    <property type="entry name" value="Ribonuclease H-like"/>
    <property type="match status" value="1"/>
</dbReference>
<dbReference type="PANTHER" id="PTHR30231">
    <property type="entry name" value="DNA POLYMERASE III SUBUNIT EPSILON"/>
    <property type="match status" value="1"/>
</dbReference>
<sequence length="226" mass="25241">MWTFRKPLHPVAEAYREGRAEAQPKARTPVEDLRIVVIDAETTGLDPSRDRILSLAAAPLSGGTLPMSGLRSWLIYQPWAALNDAVAVHGITPDQTARGEPEEKVLFEFLDLIRGAVLVGHHIGFDAAILDQALARHYGTRLYNPLVDTAALAMAELEAFRKTGYANQRPPGLEEVCSHCGLPMMERHTAEGDTFTTAELFLLLCARRRRRLGRTLEWRDLPRLRP</sequence>
<evidence type="ECO:0000256" key="1">
    <source>
        <dbReference type="ARBA" id="ARBA00022722"/>
    </source>
</evidence>
<proteinExistence type="predicted"/>
<evidence type="ECO:0000256" key="2">
    <source>
        <dbReference type="ARBA" id="ARBA00022801"/>
    </source>
</evidence>
<reference evidence="5" key="1">
    <citation type="submission" date="2016-10" db="EMBL/GenBank/DDBJ databases">
        <title>Sequence of Gallionella enrichment culture.</title>
        <authorList>
            <person name="Poehlein A."/>
            <person name="Muehling M."/>
            <person name="Daniel R."/>
        </authorList>
    </citation>
    <scope>NUCLEOTIDE SEQUENCE</scope>
</reference>
<dbReference type="Gene3D" id="3.30.420.10">
    <property type="entry name" value="Ribonuclease H-like superfamily/Ribonuclease H"/>
    <property type="match status" value="1"/>
</dbReference>
<evidence type="ECO:0000259" key="4">
    <source>
        <dbReference type="SMART" id="SM00479"/>
    </source>
</evidence>
<dbReference type="GO" id="GO:0005829">
    <property type="term" value="C:cytosol"/>
    <property type="evidence" value="ECO:0007669"/>
    <property type="project" value="TreeGrafter"/>
</dbReference>
<gene>
    <name evidence="5" type="primary">polC_4</name>
    <name evidence="5" type="ORF">GALL_104290</name>
</gene>
<dbReference type="AlphaFoldDB" id="A0A1J5T5R5"/>
<dbReference type="InterPro" id="IPR013520">
    <property type="entry name" value="Ribonucl_H"/>
</dbReference>
<dbReference type="InterPro" id="IPR012337">
    <property type="entry name" value="RNaseH-like_sf"/>
</dbReference>
<name>A0A1J5T5R5_9ZZZZ</name>
<dbReference type="EMBL" id="MLJW01000037">
    <property type="protein sequence ID" value="OIR07470.1"/>
    <property type="molecule type" value="Genomic_DNA"/>
</dbReference>
<organism evidence="5">
    <name type="scientific">mine drainage metagenome</name>
    <dbReference type="NCBI Taxonomy" id="410659"/>
    <lineage>
        <taxon>unclassified sequences</taxon>
        <taxon>metagenomes</taxon>
        <taxon>ecological metagenomes</taxon>
    </lineage>
</organism>
<accession>A0A1J5T5R5</accession>
<dbReference type="EC" id="2.7.7.7" evidence="5"/>
<evidence type="ECO:0000313" key="5">
    <source>
        <dbReference type="EMBL" id="OIR07470.1"/>
    </source>
</evidence>
<comment type="caution">
    <text evidence="5">The sequence shown here is derived from an EMBL/GenBank/DDBJ whole genome shotgun (WGS) entry which is preliminary data.</text>
</comment>
<dbReference type="GO" id="GO:0008408">
    <property type="term" value="F:3'-5' exonuclease activity"/>
    <property type="evidence" value="ECO:0007669"/>
    <property type="project" value="TreeGrafter"/>
</dbReference>
<keyword evidence="1" id="KW-0540">Nuclease</keyword>
<dbReference type="InterPro" id="IPR036397">
    <property type="entry name" value="RNaseH_sf"/>
</dbReference>
<dbReference type="CDD" id="cd06127">
    <property type="entry name" value="DEDDh"/>
    <property type="match status" value="1"/>
</dbReference>
<dbReference type="SMART" id="SM00479">
    <property type="entry name" value="EXOIII"/>
    <property type="match status" value="1"/>
</dbReference>
<feature type="domain" description="Exonuclease" evidence="4">
    <location>
        <begin position="34"/>
        <end position="210"/>
    </location>
</feature>
<dbReference type="PANTHER" id="PTHR30231:SF4">
    <property type="entry name" value="PROTEIN NEN2"/>
    <property type="match status" value="1"/>
</dbReference>
<dbReference type="Pfam" id="PF00929">
    <property type="entry name" value="RNase_T"/>
    <property type="match status" value="1"/>
</dbReference>
<dbReference type="GO" id="GO:0003887">
    <property type="term" value="F:DNA-directed DNA polymerase activity"/>
    <property type="evidence" value="ECO:0007669"/>
    <property type="project" value="UniProtKB-EC"/>
</dbReference>
<keyword evidence="5" id="KW-0808">Transferase</keyword>